<evidence type="ECO:0000313" key="2">
    <source>
        <dbReference type="Proteomes" id="UP000630718"/>
    </source>
</evidence>
<name>A0A919A6G7_9ACTN</name>
<sequence>MGGGGRWWSGLFGVVLRDRAAPVVKAVFTAGRFPQDREARGCQNGPVRLRRRRPGLFSATRIPVAMPREHPRPASPHARNLAFRSGNVPASRLPSLGVFMTHGCDQLGLFH</sequence>
<comment type="caution">
    <text evidence="1">The sequence shown here is derived from an EMBL/GenBank/DDBJ whole genome shotgun (WGS) entry which is preliminary data.</text>
</comment>
<reference evidence="1" key="1">
    <citation type="journal article" date="2014" name="Int. J. Syst. Evol. Microbiol.">
        <title>Complete genome sequence of Corynebacterium casei LMG S-19264T (=DSM 44701T), isolated from a smear-ripened cheese.</title>
        <authorList>
            <consortium name="US DOE Joint Genome Institute (JGI-PGF)"/>
            <person name="Walter F."/>
            <person name="Albersmeier A."/>
            <person name="Kalinowski J."/>
            <person name="Ruckert C."/>
        </authorList>
    </citation>
    <scope>NUCLEOTIDE SEQUENCE</scope>
    <source>
        <strain evidence="1">JCM 4477</strain>
    </source>
</reference>
<reference evidence="1" key="2">
    <citation type="submission" date="2020-09" db="EMBL/GenBank/DDBJ databases">
        <authorList>
            <person name="Sun Q."/>
            <person name="Ohkuma M."/>
        </authorList>
    </citation>
    <scope>NUCLEOTIDE SEQUENCE</scope>
    <source>
        <strain evidence="1">JCM 4477</strain>
    </source>
</reference>
<accession>A0A919A6G7</accession>
<organism evidence="1 2">
    <name type="scientific">Streptomyces fumanus</name>
    <dbReference type="NCBI Taxonomy" id="67302"/>
    <lineage>
        <taxon>Bacteria</taxon>
        <taxon>Bacillati</taxon>
        <taxon>Actinomycetota</taxon>
        <taxon>Actinomycetes</taxon>
        <taxon>Kitasatosporales</taxon>
        <taxon>Streptomycetaceae</taxon>
        <taxon>Streptomyces</taxon>
    </lineage>
</organism>
<dbReference type="Proteomes" id="UP000630718">
    <property type="component" value="Unassembled WGS sequence"/>
</dbReference>
<protein>
    <submittedName>
        <fullName evidence="1">Uncharacterized protein</fullName>
    </submittedName>
</protein>
<keyword evidence="2" id="KW-1185">Reference proteome</keyword>
<dbReference type="AlphaFoldDB" id="A0A919A6G7"/>
<proteinExistence type="predicted"/>
<evidence type="ECO:0000313" key="1">
    <source>
        <dbReference type="EMBL" id="GHE89239.1"/>
    </source>
</evidence>
<gene>
    <name evidence="1" type="ORF">GCM10018772_11240</name>
</gene>
<dbReference type="EMBL" id="BNBI01000002">
    <property type="protein sequence ID" value="GHE89239.1"/>
    <property type="molecule type" value="Genomic_DNA"/>
</dbReference>